<keyword evidence="4" id="KW-1185">Reference proteome</keyword>
<dbReference type="Pfam" id="PF07282">
    <property type="entry name" value="Cas12f1-like_TNB"/>
    <property type="match status" value="1"/>
</dbReference>
<evidence type="ECO:0000259" key="2">
    <source>
        <dbReference type="Pfam" id="PF07282"/>
    </source>
</evidence>
<organism evidence="3 4">
    <name type="scientific">Nocardiopsis kunsanensis</name>
    <dbReference type="NCBI Taxonomy" id="141693"/>
    <lineage>
        <taxon>Bacteria</taxon>
        <taxon>Bacillati</taxon>
        <taxon>Actinomycetota</taxon>
        <taxon>Actinomycetes</taxon>
        <taxon>Streptosporangiales</taxon>
        <taxon>Nocardiopsidaceae</taxon>
        <taxon>Nocardiopsis</taxon>
    </lineage>
</organism>
<dbReference type="GO" id="GO:0003677">
    <property type="term" value="F:DNA binding"/>
    <property type="evidence" value="ECO:0007669"/>
    <property type="project" value="UniProtKB-KW"/>
</dbReference>
<gene>
    <name evidence="3" type="ORF">GCM10007147_11270</name>
</gene>
<feature type="domain" description="Cas12f1-like TNB" evidence="2">
    <location>
        <begin position="59"/>
        <end position="123"/>
    </location>
</feature>
<comment type="caution">
    <text evidence="3">The sequence shown here is derived from an EMBL/GenBank/DDBJ whole genome shotgun (WGS) entry which is preliminary data.</text>
</comment>
<dbReference type="EMBL" id="BMXL01000004">
    <property type="protein sequence ID" value="GHD19903.1"/>
    <property type="molecule type" value="Genomic_DNA"/>
</dbReference>
<proteinExistence type="predicted"/>
<dbReference type="InterPro" id="IPR010095">
    <property type="entry name" value="Cas12f1-like_TNB"/>
</dbReference>
<keyword evidence="1" id="KW-0238">DNA-binding</keyword>
<reference evidence="3 4" key="1">
    <citation type="journal article" date="2014" name="Int. J. Syst. Evol. Microbiol.">
        <title>Complete genome sequence of Corynebacterium casei LMG S-19264T (=DSM 44701T), isolated from a smear-ripened cheese.</title>
        <authorList>
            <consortium name="US DOE Joint Genome Institute (JGI-PGF)"/>
            <person name="Walter F."/>
            <person name="Albersmeier A."/>
            <person name="Kalinowski J."/>
            <person name="Ruckert C."/>
        </authorList>
    </citation>
    <scope>NUCLEOTIDE SEQUENCE [LARGE SCALE GENOMIC DNA]</scope>
    <source>
        <strain evidence="3 4">KCTC 19473</strain>
    </source>
</reference>
<accession>A0A919CGH8</accession>
<sequence length="143" mass="15353">MELGIAHSATTSTGYRAAGRGLNRHRKRQLALRARTTACGRGLFPTPQRVALHSWALAQLAGFLVYKAERAGVPVVFVDPAYTSQTCAACDHVGKRNRVGQGLFICRGCGVVVHADRNASRNLATRGQSVWNAGRESRAPATP</sequence>
<evidence type="ECO:0000313" key="3">
    <source>
        <dbReference type="EMBL" id="GHD19903.1"/>
    </source>
</evidence>
<dbReference type="Proteomes" id="UP000654947">
    <property type="component" value="Unassembled WGS sequence"/>
</dbReference>
<dbReference type="RefSeq" id="WP_308433775.1">
    <property type="nucleotide sequence ID" value="NZ_BMXL01000004.1"/>
</dbReference>
<evidence type="ECO:0000313" key="4">
    <source>
        <dbReference type="Proteomes" id="UP000654947"/>
    </source>
</evidence>
<name>A0A919CGH8_9ACTN</name>
<dbReference type="AlphaFoldDB" id="A0A919CGH8"/>
<protein>
    <recommendedName>
        <fullName evidence="2">Cas12f1-like TNB domain-containing protein</fullName>
    </recommendedName>
</protein>
<evidence type="ECO:0000256" key="1">
    <source>
        <dbReference type="ARBA" id="ARBA00023125"/>
    </source>
</evidence>